<proteinExistence type="predicted"/>
<protein>
    <submittedName>
        <fullName evidence="2">Uncharacterized protein</fullName>
    </submittedName>
</protein>
<evidence type="ECO:0000313" key="2">
    <source>
        <dbReference type="EMBL" id="GAA4691398.1"/>
    </source>
</evidence>
<evidence type="ECO:0000256" key="1">
    <source>
        <dbReference type="SAM" id="MobiDB-lite"/>
    </source>
</evidence>
<name>A0ABP8WKR5_9ACTN</name>
<sequence>MGAAERVLHAGVRVRRTVRGGRATGGVRTRGEAGGGNATADQSASGDSGQDSTAAVSCDNGSESALTALARSWTSSGVRSS</sequence>
<keyword evidence="3" id="KW-1185">Reference proteome</keyword>
<accession>A0ABP8WKR5</accession>
<dbReference type="EMBL" id="BAABKM010000001">
    <property type="protein sequence ID" value="GAA4691398.1"/>
    <property type="molecule type" value="Genomic_DNA"/>
</dbReference>
<feature type="region of interest" description="Disordered" evidence="1">
    <location>
        <begin position="15"/>
        <end position="61"/>
    </location>
</feature>
<organism evidence="2 3">
    <name type="scientific">Nocardioides conyzicola</name>
    <dbReference type="NCBI Taxonomy" id="1651781"/>
    <lineage>
        <taxon>Bacteria</taxon>
        <taxon>Bacillati</taxon>
        <taxon>Actinomycetota</taxon>
        <taxon>Actinomycetes</taxon>
        <taxon>Propionibacteriales</taxon>
        <taxon>Nocardioidaceae</taxon>
        <taxon>Nocardioides</taxon>
    </lineage>
</organism>
<feature type="compositionally biased region" description="Low complexity" evidence="1">
    <location>
        <begin position="40"/>
        <end position="55"/>
    </location>
</feature>
<evidence type="ECO:0000313" key="3">
    <source>
        <dbReference type="Proteomes" id="UP001499974"/>
    </source>
</evidence>
<reference evidence="3" key="1">
    <citation type="journal article" date="2019" name="Int. J. Syst. Evol. Microbiol.">
        <title>The Global Catalogue of Microorganisms (GCM) 10K type strain sequencing project: providing services to taxonomists for standard genome sequencing and annotation.</title>
        <authorList>
            <consortium name="The Broad Institute Genomics Platform"/>
            <consortium name="The Broad Institute Genome Sequencing Center for Infectious Disease"/>
            <person name="Wu L."/>
            <person name="Ma J."/>
        </authorList>
    </citation>
    <scope>NUCLEOTIDE SEQUENCE [LARGE SCALE GENOMIC DNA]</scope>
    <source>
        <strain evidence="3">JCM 18531</strain>
    </source>
</reference>
<gene>
    <name evidence="2" type="ORF">GCM10023349_02610</name>
</gene>
<comment type="caution">
    <text evidence="2">The sequence shown here is derived from an EMBL/GenBank/DDBJ whole genome shotgun (WGS) entry which is preliminary data.</text>
</comment>
<dbReference type="Proteomes" id="UP001499974">
    <property type="component" value="Unassembled WGS sequence"/>
</dbReference>